<name>A0A6C0ATR7_9ZZZZ</name>
<reference evidence="2" key="1">
    <citation type="journal article" date="2020" name="Nature">
        <title>Giant virus diversity and host interactions through global metagenomics.</title>
        <authorList>
            <person name="Schulz F."/>
            <person name="Roux S."/>
            <person name="Paez-Espino D."/>
            <person name="Jungbluth S."/>
            <person name="Walsh D.A."/>
            <person name="Denef V.J."/>
            <person name="McMahon K.D."/>
            <person name="Konstantinidis K.T."/>
            <person name="Eloe-Fadrosh E.A."/>
            <person name="Kyrpides N.C."/>
            <person name="Woyke T."/>
        </authorList>
    </citation>
    <scope>NUCLEOTIDE SEQUENCE</scope>
    <source>
        <strain evidence="2">GVMAG-S-1101171-111</strain>
    </source>
</reference>
<feature type="region of interest" description="Disordered" evidence="1">
    <location>
        <begin position="17"/>
        <end position="41"/>
    </location>
</feature>
<organism evidence="2">
    <name type="scientific">viral metagenome</name>
    <dbReference type="NCBI Taxonomy" id="1070528"/>
    <lineage>
        <taxon>unclassified sequences</taxon>
        <taxon>metagenomes</taxon>
        <taxon>organismal metagenomes</taxon>
    </lineage>
</organism>
<dbReference type="EMBL" id="MN740804">
    <property type="protein sequence ID" value="QHS82691.1"/>
    <property type="molecule type" value="Genomic_DNA"/>
</dbReference>
<evidence type="ECO:0000256" key="1">
    <source>
        <dbReference type="SAM" id="MobiDB-lite"/>
    </source>
</evidence>
<protein>
    <submittedName>
        <fullName evidence="2">Uncharacterized protein</fullName>
    </submittedName>
</protein>
<sequence>MSTYRQHSRKYLRKTRKMMGGVQPPSLLTTNGNQPKPPIPIPKNIRDIDYLEISGIVPFTEDKPPYFKDDFNGNYRILTKETVDPKTKVETTVIKKSGGQPIFTKGILNKDNTTRHNLLYNNNEKRWYICDRPCLPMPNTECNGDKYVKCCDKGSICCKNDISKCCTKVTKCYAYSDCPSGHFPSENAVWFVKQYEKKNNSLVFKWIKHPVQLKVIYEKCKGPGALSNASCSVKSKASNMFSSMKSEVGYSQNSPIPKRGLFKSASQSAKESSTESIFDWFWSLFTGGSKDRK</sequence>
<evidence type="ECO:0000313" key="2">
    <source>
        <dbReference type="EMBL" id="QHS82691.1"/>
    </source>
</evidence>
<proteinExistence type="predicted"/>
<accession>A0A6C0ATR7</accession>
<dbReference type="AlphaFoldDB" id="A0A6C0ATR7"/>